<evidence type="ECO:0000313" key="4">
    <source>
        <dbReference type="Proteomes" id="UP001231197"/>
    </source>
</evidence>
<dbReference type="InterPro" id="IPR029030">
    <property type="entry name" value="Caspase-like_dom_sf"/>
</dbReference>
<organism evidence="3 4">
    <name type="scientific">Winogradskyella bathintestinalis</name>
    <dbReference type="NCBI Taxonomy" id="3035208"/>
    <lineage>
        <taxon>Bacteria</taxon>
        <taxon>Pseudomonadati</taxon>
        <taxon>Bacteroidota</taxon>
        <taxon>Flavobacteriia</taxon>
        <taxon>Flavobacteriales</taxon>
        <taxon>Flavobacteriaceae</taxon>
        <taxon>Winogradskyella</taxon>
    </lineage>
</organism>
<sequence length="528" mass="61344">MNLRKAIITGSIKYKESPLNYPEKDMKLIENTLKKRCTLEKIDITSILHTDDNEDSTYIEQIESVCAKLESERTNSYDLIIFYYSGHGVYKSAEQMSYMQISDDEYIPIDKVIQIISKVNAKNKYFIIDACQSGGFSLMKPKGKLQRQYSFNSQGVYCMFGTTKHQLAFEPSIKDAIRKKIHNSFYTHFIAEALNTKSNYNEDTISIRVVDDYASKKTPTYTNFEQIPFSTTEIAGYFPFGLWNETKELNDISEWKSKTDTSTQYSSNKEIDIVNYLAIKIKKMYSEENYFFTIPDKELLSKLSQPAKDLLNGKLNLSNLKFNDKPLISGLISSEDVKKYQFLIFILENESIVIDLTLKDNDNKTTLHEALHNSKFSSNYIIQLLFIRKYSLSDTEENLLIDKFKDNTTRPEHLENITVALICHKLSSPELIKKSQRIIKVIFTILSFKTKRVVGFKLNHTALANNFLQHHQEFANIFIKALKQYNFYATLKSKPSFVKKEIAILESMPFQETEYNEVIEKMFPELYE</sequence>
<comment type="caution">
    <text evidence="3">The sequence shown here is derived from an EMBL/GenBank/DDBJ whole genome shotgun (WGS) entry which is preliminary data.</text>
</comment>
<dbReference type="EMBL" id="JASDDK010000022">
    <property type="protein sequence ID" value="MDN3494283.1"/>
    <property type="molecule type" value="Genomic_DNA"/>
</dbReference>
<name>A0ABT7ZZ49_9FLAO</name>
<dbReference type="Pfam" id="PF00656">
    <property type="entry name" value="Peptidase_C14"/>
    <property type="match status" value="1"/>
</dbReference>
<feature type="domain" description="Peptidase C14 caspase" evidence="1">
    <location>
        <begin position="4"/>
        <end position="228"/>
    </location>
</feature>
<reference evidence="3 4" key="1">
    <citation type="journal article" date="2023" name="Int. J. Syst. Evol. Microbiol.">
        <title>Winogradskyella bathintestinalis sp. nov., isolated from the intestine of the deep-sea loosejaw dragonfish, Malacosteus niger.</title>
        <authorList>
            <person name="Uniacke-Lowe S."/>
            <person name="Johnson C.N."/>
            <person name="Stanton C."/>
            <person name="Hill C."/>
            <person name="Ross P."/>
        </authorList>
    </citation>
    <scope>NUCLEOTIDE SEQUENCE [LARGE SCALE GENOMIC DNA]</scope>
    <source>
        <strain evidence="3 4">APC 3343</strain>
    </source>
</reference>
<dbReference type="Proteomes" id="UP001231197">
    <property type="component" value="Unassembled WGS sequence"/>
</dbReference>
<evidence type="ECO:0000259" key="1">
    <source>
        <dbReference type="Pfam" id="PF00656"/>
    </source>
</evidence>
<feature type="domain" description="DUF7829" evidence="2">
    <location>
        <begin position="309"/>
        <end position="525"/>
    </location>
</feature>
<accession>A0ABT7ZZ49</accession>
<evidence type="ECO:0000259" key="2">
    <source>
        <dbReference type="Pfam" id="PF25167"/>
    </source>
</evidence>
<dbReference type="SUPFAM" id="SSF52129">
    <property type="entry name" value="Caspase-like"/>
    <property type="match status" value="1"/>
</dbReference>
<keyword evidence="4" id="KW-1185">Reference proteome</keyword>
<dbReference type="Pfam" id="PF25167">
    <property type="entry name" value="DUF7829"/>
    <property type="match status" value="1"/>
</dbReference>
<dbReference type="RefSeq" id="WP_290207983.1">
    <property type="nucleotide sequence ID" value="NZ_JASDDK010000022.1"/>
</dbReference>
<dbReference type="Gene3D" id="3.40.50.1460">
    <property type="match status" value="1"/>
</dbReference>
<proteinExistence type="predicted"/>
<protein>
    <submittedName>
        <fullName evidence="3">Caspase family protein</fullName>
    </submittedName>
</protein>
<dbReference type="InterPro" id="IPR057151">
    <property type="entry name" value="DUF7829"/>
</dbReference>
<gene>
    <name evidence="3" type="ORF">QMA06_16320</name>
</gene>
<dbReference type="InterPro" id="IPR011600">
    <property type="entry name" value="Pept_C14_caspase"/>
</dbReference>
<dbReference type="PANTHER" id="PTHR22576">
    <property type="entry name" value="MUCOSA ASSOCIATED LYMPHOID TISSUE LYMPHOMA TRANSLOCATION PROTEIN 1/PARACASPASE"/>
    <property type="match status" value="1"/>
</dbReference>
<dbReference type="PANTHER" id="PTHR22576:SF37">
    <property type="entry name" value="MUCOSA-ASSOCIATED LYMPHOID TISSUE LYMPHOMA TRANSLOCATION PROTEIN 1"/>
    <property type="match status" value="1"/>
</dbReference>
<dbReference type="InterPro" id="IPR052039">
    <property type="entry name" value="Caspase-related_regulators"/>
</dbReference>
<evidence type="ECO:0000313" key="3">
    <source>
        <dbReference type="EMBL" id="MDN3494283.1"/>
    </source>
</evidence>